<dbReference type="AlphaFoldDB" id="A0A3P9JSR0"/>
<organism evidence="1 2">
    <name type="scientific">Oryzias latipes</name>
    <name type="common">Japanese rice fish</name>
    <name type="synonym">Japanese killifish</name>
    <dbReference type="NCBI Taxonomy" id="8090"/>
    <lineage>
        <taxon>Eukaryota</taxon>
        <taxon>Metazoa</taxon>
        <taxon>Chordata</taxon>
        <taxon>Craniata</taxon>
        <taxon>Vertebrata</taxon>
        <taxon>Euteleostomi</taxon>
        <taxon>Actinopterygii</taxon>
        <taxon>Neopterygii</taxon>
        <taxon>Teleostei</taxon>
        <taxon>Neoteleostei</taxon>
        <taxon>Acanthomorphata</taxon>
        <taxon>Ovalentaria</taxon>
        <taxon>Atherinomorphae</taxon>
        <taxon>Beloniformes</taxon>
        <taxon>Adrianichthyidae</taxon>
        <taxon>Oryziinae</taxon>
        <taxon>Oryzias</taxon>
    </lineage>
</organism>
<reference evidence="1" key="3">
    <citation type="submission" date="2025-08" db="UniProtKB">
        <authorList>
            <consortium name="Ensembl"/>
        </authorList>
    </citation>
    <scope>IDENTIFICATION</scope>
    <source>
        <strain evidence="1">HSOK</strain>
    </source>
</reference>
<evidence type="ECO:0000313" key="1">
    <source>
        <dbReference type="Ensembl" id="ENSORLP00015035250.1"/>
    </source>
</evidence>
<reference key="1">
    <citation type="journal article" date="2007" name="Nature">
        <title>The medaka draft genome and insights into vertebrate genome evolution.</title>
        <authorList>
            <person name="Kasahara M."/>
            <person name="Naruse K."/>
            <person name="Sasaki S."/>
            <person name="Nakatani Y."/>
            <person name="Qu W."/>
            <person name="Ahsan B."/>
            <person name="Yamada T."/>
            <person name="Nagayasu Y."/>
            <person name="Doi K."/>
            <person name="Kasai Y."/>
            <person name="Jindo T."/>
            <person name="Kobayashi D."/>
            <person name="Shimada A."/>
            <person name="Toyoda A."/>
            <person name="Kuroki Y."/>
            <person name="Fujiyama A."/>
            <person name="Sasaki T."/>
            <person name="Shimizu A."/>
            <person name="Asakawa S."/>
            <person name="Shimizu N."/>
            <person name="Hashimoto S."/>
            <person name="Yang J."/>
            <person name="Lee Y."/>
            <person name="Matsushima K."/>
            <person name="Sugano S."/>
            <person name="Sakaizumi M."/>
            <person name="Narita T."/>
            <person name="Ohishi K."/>
            <person name="Haga S."/>
            <person name="Ohta F."/>
            <person name="Nomoto H."/>
            <person name="Nogata K."/>
            <person name="Morishita T."/>
            <person name="Endo T."/>
            <person name="Shin-I T."/>
            <person name="Takeda H."/>
            <person name="Morishita S."/>
            <person name="Kohara Y."/>
        </authorList>
    </citation>
    <scope>NUCLEOTIDE SEQUENCE [LARGE SCALE GENOMIC DNA]</scope>
    <source>
        <strain>Hd-rR</strain>
    </source>
</reference>
<protein>
    <submittedName>
        <fullName evidence="1">Uncharacterized protein</fullName>
    </submittedName>
</protein>
<evidence type="ECO:0000313" key="2">
    <source>
        <dbReference type="Proteomes" id="UP000265200"/>
    </source>
</evidence>
<reference evidence="1" key="4">
    <citation type="submission" date="2025-09" db="UniProtKB">
        <authorList>
            <consortium name="Ensembl"/>
        </authorList>
    </citation>
    <scope>IDENTIFICATION</scope>
    <source>
        <strain evidence="1">HSOK</strain>
    </source>
</reference>
<accession>A0A3P9JSR0</accession>
<sequence length="80" mass="9209">MTPYFLAVCSMILHRKLHKIKCLKTAIISLKNDINVLLVVSDETGNWIMLNLLNLFLRFPVCLFAAVKPELVDLKYVKFS</sequence>
<name>A0A3P9JSR0_ORYLA</name>
<dbReference type="Ensembl" id="ENSORLT00015029801.1">
    <property type="protein sequence ID" value="ENSORLP00015035250.1"/>
    <property type="gene ID" value="ENSORLG00015021718.1"/>
</dbReference>
<proteinExistence type="predicted"/>
<reference evidence="1 2" key="2">
    <citation type="submission" date="2017-04" db="EMBL/GenBank/DDBJ databases">
        <title>CpG methylation of centromeres and impact of large insertions on vertebrate speciation.</title>
        <authorList>
            <person name="Ichikawa K."/>
            <person name="Yoshimura J."/>
            <person name="Morishita S."/>
        </authorList>
    </citation>
    <scope>NUCLEOTIDE SEQUENCE</scope>
    <source>
        <strain evidence="1 2">HSOK</strain>
    </source>
</reference>
<dbReference type="Proteomes" id="UP000265200">
    <property type="component" value="Chromosome 1"/>
</dbReference>